<protein>
    <submittedName>
        <fullName evidence="2">Uncharacterized protein</fullName>
    </submittedName>
</protein>
<evidence type="ECO:0000313" key="2">
    <source>
        <dbReference type="EMBL" id="ADN75341.1"/>
    </source>
</evidence>
<dbReference type="AlphaFoldDB" id="E1SVJ5"/>
<keyword evidence="1" id="KW-0812">Transmembrane</keyword>
<evidence type="ECO:0000313" key="3">
    <source>
        <dbReference type="Proteomes" id="UP000006683"/>
    </source>
</evidence>
<feature type="transmembrane region" description="Helical" evidence="1">
    <location>
        <begin position="32"/>
        <end position="53"/>
    </location>
</feature>
<dbReference type="STRING" id="550540.Fbal_1132"/>
<dbReference type="RefSeq" id="WP_013344647.1">
    <property type="nucleotide sequence ID" value="NC_014541.1"/>
</dbReference>
<evidence type="ECO:0000256" key="1">
    <source>
        <dbReference type="SAM" id="Phobius"/>
    </source>
</evidence>
<dbReference type="EMBL" id="CP002209">
    <property type="protein sequence ID" value="ADN75341.1"/>
    <property type="molecule type" value="Genomic_DNA"/>
</dbReference>
<gene>
    <name evidence="2" type="ordered locus">Fbal_1132</name>
</gene>
<organism evidence="2 3">
    <name type="scientific">Ferrimonas balearica (strain DSM 9799 / CCM 4581 / KCTC 23876 / PAT)</name>
    <dbReference type="NCBI Taxonomy" id="550540"/>
    <lineage>
        <taxon>Bacteria</taxon>
        <taxon>Pseudomonadati</taxon>
        <taxon>Pseudomonadota</taxon>
        <taxon>Gammaproteobacteria</taxon>
        <taxon>Alteromonadales</taxon>
        <taxon>Ferrimonadaceae</taxon>
        <taxon>Ferrimonas</taxon>
    </lineage>
</organism>
<sequence length="60" mass="6701">MEGLLTNSRAEPAAPERCCQNTIAQPAPLSIALLYLFLIPQLAVALPFWFPLLTRIQKLH</sequence>
<accession>E1SVJ5</accession>
<dbReference type="GeneID" id="67181367"/>
<dbReference type="Proteomes" id="UP000006683">
    <property type="component" value="Chromosome"/>
</dbReference>
<keyword evidence="1" id="KW-1133">Transmembrane helix</keyword>
<dbReference type="HOGENOM" id="CLU_2934688_0_0_6"/>
<keyword evidence="3" id="KW-1185">Reference proteome</keyword>
<name>E1SVJ5_FERBD</name>
<proteinExistence type="predicted"/>
<keyword evidence="1" id="KW-0472">Membrane</keyword>
<reference evidence="2 3" key="1">
    <citation type="journal article" date="2010" name="Stand. Genomic Sci.">
        <title>Complete genome sequence of Ferrimonas balearica type strain (PAT).</title>
        <authorList>
            <person name="Nolan M."/>
            <person name="Sikorski J."/>
            <person name="Davenport K."/>
            <person name="Lucas S."/>
            <person name="Glavina Del Rio T."/>
            <person name="Tice H."/>
            <person name="Cheng J."/>
            <person name="Goodwin L."/>
            <person name="Pitluck S."/>
            <person name="Liolios K."/>
            <person name="Ivanova N."/>
            <person name="Mavromatis K."/>
            <person name="Ovchinnikova G."/>
            <person name="Pati A."/>
            <person name="Chen A."/>
            <person name="Palaniappan K."/>
            <person name="Land M."/>
            <person name="Hauser L."/>
            <person name="Chang Y."/>
            <person name="Jeffries C."/>
            <person name="Tapia R."/>
            <person name="Brettin T."/>
            <person name="Detter J."/>
            <person name="Han C."/>
            <person name="Yasawong M."/>
            <person name="Rohde M."/>
            <person name="Tindall B."/>
            <person name="Goker M."/>
            <person name="Woyke T."/>
            <person name="Bristow J."/>
            <person name="Eisen J."/>
            <person name="Markowitz V."/>
            <person name="Hugenholtz P."/>
            <person name="Kyrpides N."/>
            <person name="Klenk H."/>
            <person name="Lapidus A."/>
        </authorList>
    </citation>
    <scope>NUCLEOTIDE SEQUENCE [LARGE SCALE GENOMIC DNA]</scope>
    <source>
        <strain evidence="3">DSM 9799 / CCM 4581 / KCTC 23876 / PAT</strain>
    </source>
</reference>
<dbReference type="KEGG" id="fbl:Fbal_1132"/>